<dbReference type="EMBL" id="JH712582">
    <property type="protein sequence ID" value="EJD73830.1"/>
    <property type="molecule type" value="Genomic_DNA"/>
</dbReference>
<dbReference type="PANTHER" id="PTHR11827:SF73">
    <property type="entry name" value="KAZACHOC, ISOFORM G"/>
    <property type="match status" value="1"/>
</dbReference>
<reference evidence="6" key="1">
    <citation type="submission" date="2012-04" db="EMBL/GenBank/DDBJ databases">
        <title>The Genome Sequence of Loa loa.</title>
        <authorList>
            <consortium name="The Broad Institute Genome Sequencing Platform"/>
            <consortium name="Broad Institute Genome Sequencing Center for Infectious Disease"/>
            <person name="Nutman T.B."/>
            <person name="Fink D.L."/>
            <person name="Russ C."/>
            <person name="Young S."/>
            <person name="Zeng Q."/>
            <person name="Gargeya S."/>
            <person name="Alvarado L."/>
            <person name="Berlin A."/>
            <person name="Chapman S.B."/>
            <person name="Chen Z."/>
            <person name="Freedman E."/>
            <person name="Gellesch M."/>
            <person name="Goldberg J."/>
            <person name="Griggs A."/>
            <person name="Gujja S."/>
            <person name="Heilman E.R."/>
            <person name="Heiman D."/>
            <person name="Howarth C."/>
            <person name="Mehta T."/>
            <person name="Neiman D."/>
            <person name="Pearson M."/>
            <person name="Roberts A."/>
            <person name="Saif S."/>
            <person name="Shea T."/>
            <person name="Shenoy N."/>
            <person name="Sisk P."/>
            <person name="Stolte C."/>
            <person name="Sykes S."/>
            <person name="White J."/>
            <person name="Yandava C."/>
            <person name="Haas B."/>
            <person name="Henn M.R."/>
            <person name="Nusbaum C."/>
            <person name="Birren B."/>
        </authorList>
    </citation>
    <scope>NUCLEOTIDE SEQUENCE [LARGE SCALE GENOMIC DNA]</scope>
</reference>
<dbReference type="Pfam" id="PF03522">
    <property type="entry name" value="SLC12"/>
    <property type="match status" value="1"/>
</dbReference>
<keyword evidence="4" id="KW-0472">Membrane</keyword>
<dbReference type="KEGG" id="loa:LOAG_18774"/>
<dbReference type="GO" id="GO:0055075">
    <property type="term" value="P:potassium ion homeostasis"/>
    <property type="evidence" value="ECO:0007669"/>
    <property type="project" value="TreeGrafter"/>
</dbReference>
<evidence type="ECO:0000313" key="6">
    <source>
        <dbReference type="EMBL" id="EJD73830.1"/>
    </source>
</evidence>
<sequence>MTGLILSTAQFSLSKLEDKQPHPKNWRPQLLLIANLPLAQNWRQNETNRKLISLASQLKKGRGLTVAIALHEGQSTNKNAKIIAAQMKKELLEEMTNAKVHENESQIPAQTIQEESQTGKNEYMLEISEKNSNPAHLSQLVPFRIVHSNNDIENDKCGRKFKCERKFTFSSFESEISNAINREASTNSFNQLEGHSSEERVIREVHSAVCLNGKIFEKSSASALIVLNLPEPPKKESALPNYMEYLNVLTHNLRRVLLVRGSGSEVITKYS</sequence>
<dbReference type="GO" id="GO:0015379">
    <property type="term" value="F:potassium:chloride symporter activity"/>
    <property type="evidence" value="ECO:0007669"/>
    <property type="project" value="TreeGrafter"/>
</dbReference>
<dbReference type="AlphaFoldDB" id="A0A1S0UDT8"/>
<dbReference type="GO" id="GO:0007268">
    <property type="term" value="P:chemical synaptic transmission"/>
    <property type="evidence" value="ECO:0007669"/>
    <property type="project" value="TreeGrafter"/>
</dbReference>
<proteinExistence type="predicted"/>
<feature type="domain" description="SLC12A transporter C-terminal" evidence="5">
    <location>
        <begin position="167"/>
        <end position="271"/>
    </location>
</feature>
<dbReference type="OrthoDB" id="2020542at2759"/>
<dbReference type="PANTHER" id="PTHR11827">
    <property type="entry name" value="SOLUTE CARRIER FAMILY 12, CATION COTRANSPORTERS"/>
    <property type="match status" value="1"/>
</dbReference>
<comment type="subcellular location">
    <subcellularLocation>
        <location evidence="1">Membrane</location>
        <topology evidence="1">Multi-pass membrane protein</topology>
    </subcellularLocation>
</comment>
<dbReference type="GO" id="GO:0045202">
    <property type="term" value="C:synapse"/>
    <property type="evidence" value="ECO:0007669"/>
    <property type="project" value="GOC"/>
</dbReference>
<organism evidence="6">
    <name type="scientific">Loa loa</name>
    <name type="common">Eye worm</name>
    <name type="synonym">Filaria loa</name>
    <dbReference type="NCBI Taxonomy" id="7209"/>
    <lineage>
        <taxon>Eukaryota</taxon>
        <taxon>Metazoa</taxon>
        <taxon>Ecdysozoa</taxon>
        <taxon>Nematoda</taxon>
        <taxon>Chromadorea</taxon>
        <taxon>Rhabditida</taxon>
        <taxon>Spirurina</taxon>
        <taxon>Spiruromorpha</taxon>
        <taxon>Filarioidea</taxon>
        <taxon>Onchocercidae</taxon>
        <taxon>Loa</taxon>
    </lineage>
</organism>
<dbReference type="GO" id="GO:1990573">
    <property type="term" value="P:potassium ion import across plasma membrane"/>
    <property type="evidence" value="ECO:0007669"/>
    <property type="project" value="TreeGrafter"/>
</dbReference>
<accession>A0A1S0UDT8</accession>
<keyword evidence="3" id="KW-1133">Transmembrane helix</keyword>
<evidence type="ECO:0000259" key="5">
    <source>
        <dbReference type="Pfam" id="PF03522"/>
    </source>
</evidence>
<evidence type="ECO:0000256" key="1">
    <source>
        <dbReference type="ARBA" id="ARBA00004141"/>
    </source>
</evidence>
<protein>
    <recommendedName>
        <fullName evidence="5">SLC12A transporter C-terminal domain-containing protein</fullName>
    </recommendedName>
</protein>
<dbReference type="GO" id="GO:0006884">
    <property type="term" value="P:cell volume homeostasis"/>
    <property type="evidence" value="ECO:0007669"/>
    <property type="project" value="TreeGrafter"/>
</dbReference>
<gene>
    <name evidence="6" type="ORF">LOAG_18774</name>
</gene>
<evidence type="ECO:0000256" key="3">
    <source>
        <dbReference type="ARBA" id="ARBA00022989"/>
    </source>
</evidence>
<dbReference type="InParanoid" id="A0A1S0UDT8"/>
<dbReference type="GO" id="GO:0005886">
    <property type="term" value="C:plasma membrane"/>
    <property type="evidence" value="ECO:0007669"/>
    <property type="project" value="TreeGrafter"/>
</dbReference>
<name>A0A1S0UDT8_LOALO</name>
<evidence type="ECO:0000256" key="2">
    <source>
        <dbReference type="ARBA" id="ARBA00022692"/>
    </source>
</evidence>
<dbReference type="InterPro" id="IPR004842">
    <property type="entry name" value="SLC12A_fam"/>
</dbReference>
<dbReference type="InterPro" id="IPR018491">
    <property type="entry name" value="SLC12_C"/>
</dbReference>
<evidence type="ECO:0000256" key="4">
    <source>
        <dbReference type="ARBA" id="ARBA00023136"/>
    </source>
</evidence>
<dbReference type="RefSeq" id="XP_020304778.1">
    <property type="nucleotide sequence ID" value="XM_020451437.1"/>
</dbReference>
<dbReference type="CTD" id="9952955"/>
<keyword evidence="2" id="KW-0812">Transmembrane</keyword>
<dbReference type="GeneID" id="9952955"/>
<dbReference type="GO" id="GO:0055064">
    <property type="term" value="P:chloride ion homeostasis"/>
    <property type="evidence" value="ECO:0007669"/>
    <property type="project" value="TreeGrafter"/>
</dbReference>